<sequence length="211" mass="24822">MCEENNKVSSKPLTKIQKKILQIAKKKFSKNGYQKTSMNDIVSTAGVSKGVLFYHFHSKEELFFQVLSQGIDAEFQRIFRLLENEGKKLFKKKENLFDDLKKYYDLAIAGTKDFERLWLEGRIESENNVKLRQMMEKKDKEITQILFEGLKISREKIGILQKYDDKELMEIVKGIIVVMRGLFIEKLSGKDQQESKNTWARIMFIIYTSKK</sequence>
<reference evidence="4 5" key="3">
    <citation type="journal article" date="2019" name="Int. J. Syst. Evol. Microbiol.">
        <title>Nitrosopumilus adriaticus sp. nov. and Nitrosopumilus piranensis sp. nov., two ammonia-oxidizing archaea from the Adriatic Sea and members of the class Nitrososphaeria.</title>
        <authorList>
            <person name="Bayer B."/>
            <person name="Vojvoda J."/>
            <person name="Reinthaler T."/>
            <person name="Reyes C."/>
            <person name="Pinto M."/>
            <person name="Herndl G.J."/>
        </authorList>
    </citation>
    <scope>NUCLEOTIDE SEQUENCE [LARGE SCALE GENOMIC DNA]</scope>
    <source>
        <strain evidence="4 5">D3C</strain>
    </source>
</reference>
<dbReference type="GO" id="GO:0003677">
    <property type="term" value="F:DNA binding"/>
    <property type="evidence" value="ECO:0007669"/>
    <property type="project" value="UniProtKB-UniRule"/>
</dbReference>
<dbReference type="InterPro" id="IPR050624">
    <property type="entry name" value="HTH-type_Tx_Regulator"/>
</dbReference>
<feature type="DNA-binding region" description="H-T-H motif" evidence="2">
    <location>
        <begin position="37"/>
        <end position="56"/>
    </location>
</feature>
<reference evidence="4 5" key="2">
    <citation type="journal article" date="2016" name="ISME J.">
        <title>Physiological and genomic characterization of two novel marine thaumarchaeal strains indicates niche differentiation.</title>
        <authorList>
            <person name="Bayer B."/>
            <person name="Vojvoda J."/>
            <person name="Offre P."/>
            <person name="Alves R.J."/>
            <person name="Elisabeth N.H."/>
            <person name="Garcia J.A."/>
            <person name="Volland J.M."/>
            <person name="Srivastava A."/>
            <person name="Schleper C."/>
            <person name="Herndl G.J."/>
        </authorList>
    </citation>
    <scope>NUCLEOTIDE SEQUENCE [LARGE SCALE GENOMIC DNA]</scope>
    <source>
        <strain evidence="4 5">D3C</strain>
    </source>
</reference>
<dbReference type="KEGG" id="nid:NPIRD3C_0797"/>
<dbReference type="InterPro" id="IPR009057">
    <property type="entry name" value="Homeodomain-like_sf"/>
</dbReference>
<dbReference type="Gene3D" id="1.10.357.10">
    <property type="entry name" value="Tetracycline Repressor, domain 2"/>
    <property type="match status" value="1"/>
</dbReference>
<protein>
    <submittedName>
        <fullName evidence="4">Putative Transcriptional regulator, TetR family</fullName>
    </submittedName>
</protein>
<dbReference type="STRING" id="1582439.NPIRD3C_0797"/>
<dbReference type="HOGENOM" id="CLU_1302580_0_0_2"/>
<keyword evidence="1 2" id="KW-0238">DNA-binding</keyword>
<keyword evidence="5" id="KW-1185">Reference proteome</keyword>
<evidence type="ECO:0000256" key="1">
    <source>
        <dbReference type="ARBA" id="ARBA00023125"/>
    </source>
</evidence>
<dbReference type="SUPFAM" id="SSF46689">
    <property type="entry name" value="Homeodomain-like"/>
    <property type="match status" value="1"/>
</dbReference>
<dbReference type="EMBL" id="CP010868">
    <property type="protein sequence ID" value="AJM92009.1"/>
    <property type="molecule type" value="Genomic_DNA"/>
</dbReference>
<dbReference type="Proteomes" id="UP000032027">
    <property type="component" value="Chromosome"/>
</dbReference>
<dbReference type="Gene3D" id="1.10.10.60">
    <property type="entry name" value="Homeodomain-like"/>
    <property type="match status" value="1"/>
</dbReference>
<evidence type="ECO:0000256" key="2">
    <source>
        <dbReference type="PROSITE-ProRule" id="PRU00335"/>
    </source>
</evidence>
<accession>A0A0C5BUX0</accession>
<evidence type="ECO:0000259" key="3">
    <source>
        <dbReference type="PROSITE" id="PS50977"/>
    </source>
</evidence>
<dbReference type="PROSITE" id="PS50977">
    <property type="entry name" value="HTH_TETR_2"/>
    <property type="match status" value="1"/>
</dbReference>
<dbReference type="AlphaFoldDB" id="A0A0C5BUX0"/>
<dbReference type="InterPro" id="IPR023772">
    <property type="entry name" value="DNA-bd_HTH_TetR-type_CS"/>
</dbReference>
<name>A0A0C5BUX0_9ARCH</name>
<gene>
    <name evidence="4" type="ORF">NPIRD3C_0797</name>
</gene>
<dbReference type="PATRIC" id="fig|1582439.9.peg.820"/>
<feature type="domain" description="HTH tetR-type" evidence="3">
    <location>
        <begin position="14"/>
        <end position="74"/>
    </location>
</feature>
<evidence type="ECO:0000313" key="4">
    <source>
        <dbReference type="EMBL" id="AJM92009.1"/>
    </source>
</evidence>
<proteinExistence type="predicted"/>
<evidence type="ECO:0000313" key="5">
    <source>
        <dbReference type="Proteomes" id="UP000032027"/>
    </source>
</evidence>
<dbReference type="PANTHER" id="PTHR43479:SF11">
    <property type="entry name" value="ACREF_ENVCD OPERON REPRESSOR-RELATED"/>
    <property type="match status" value="1"/>
</dbReference>
<reference evidence="5" key="1">
    <citation type="submission" date="2015-02" db="EMBL/GenBank/DDBJ databases">
        <title>Characterization of two novel Thaumarchaeota isolated from the Northern Adriatic Sea.</title>
        <authorList>
            <person name="Bayer B."/>
            <person name="Vojvoda J."/>
            <person name="Offre P."/>
            <person name="Srivastava A."/>
            <person name="Elisabeth N."/>
            <person name="Garcia J.A.L."/>
            <person name="Schleper C."/>
            <person name="Herndl G.J."/>
        </authorList>
    </citation>
    <scope>NUCLEOTIDE SEQUENCE [LARGE SCALE GENOMIC DNA]</scope>
    <source>
        <strain evidence="5">D3C</strain>
    </source>
</reference>
<dbReference type="PROSITE" id="PS01081">
    <property type="entry name" value="HTH_TETR_1"/>
    <property type="match status" value="1"/>
</dbReference>
<dbReference type="Pfam" id="PF00440">
    <property type="entry name" value="TetR_N"/>
    <property type="match status" value="1"/>
</dbReference>
<dbReference type="PANTHER" id="PTHR43479">
    <property type="entry name" value="ACREF/ENVCD OPERON REPRESSOR-RELATED"/>
    <property type="match status" value="1"/>
</dbReference>
<dbReference type="InterPro" id="IPR001647">
    <property type="entry name" value="HTH_TetR"/>
</dbReference>
<dbReference type="PRINTS" id="PR00455">
    <property type="entry name" value="HTHTETR"/>
</dbReference>
<organism evidence="4 5">
    <name type="scientific">Nitrosopumilus piranensis</name>
    <dbReference type="NCBI Taxonomy" id="1582439"/>
    <lineage>
        <taxon>Archaea</taxon>
        <taxon>Nitrososphaerota</taxon>
        <taxon>Nitrososphaeria</taxon>
        <taxon>Nitrosopumilales</taxon>
        <taxon>Nitrosopumilaceae</taxon>
        <taxon>Nitrosopumilus</taxon>
    </lineage>
</organism>